<dbReference type="PANTHER" id="PTHR48177">
    <property type="entry name" value="TRANSMEMBRANE PROTEIN 189"/>
    <property type="match status" value="1"/>
</dbReference>
<evidence type="ECO:0000256" key="5">
    <source>
        <dbReference type="ARBA" id="ARBA00023136"/>
    </source>
</evidence>
<keyword evidence="3 7" id="KW-0812">Transmembrane</keyword>
<keyword evidence="5 7" id="KW-0472">Membrane</keyword>
<evidence type="ECO:0000256" key="3">
    <source>
        <dbReference type="ARBA" id="ARBA00022692"/>
    </source>
</evidence>
<protein>
    <recommendedName>
        <fullName evidence="8">Lipid desaturase domain-containing protein</fullName>
    </recommendedName>
</protein>
<sequence>MSATATSTMNANARTTSSKDAEEYRDALVMRKKNAAKLKEGYTQRKRNVEKAAITVFTCLFVYNSVRLAVYLWAQYPTLTATDVAYLGMQIFGATILAIFMADLISGLAHWGSDTWGTCETPVFGVFIRSFREHHVAPQAMGDHDWIETNGDNLLMCDPVAIWQALQVLPVNPVLAPGADNPGISVFWFTFTLSLLFFVGLTNQFHKWTHIPKPPKLVRVLQECNIILSKKIHNQHHSVPFDCNYCITTGWFNPILEVIGFWRGLEFVIQKTTGYVPREDDGLWTAQKKDE</sequence>
<evidence type="ECO:0000313" key="9">
    <source>
        <dbReference type="EMBL" id="CAD9029063.1"/>
    </source>
</evidence>
<evidence type="ECO:0000256" key="7">
    <source>
        <dbReference type="SAM" id="Phobius"/>
    </source>
</evidence>
<reference evidence="9" key="1">
    <citation type="submission" date="2021-01" db="EMBL/GenBank/DDBJ databases">
        <authorList>
            <person name="Corre E."/>
            <person name="Pelletier E."/>
            <person name="Niang G."/>
            <person name="Scheremetjew M."/>
            <person name="Finn R."/>
            <person name="Kale V."/>
            <person name="Holt S."/>
            <person name="Cochrane G."/>
            <person name="Meng A."/>
            <person name="Brown T."/>
            <person name="Cohen L."/>
        </authorList>
    </citation>
    <scope>NUCLEOTIDE SEQUENCE</scope>
    <source>
        <strain evidence="9">NIES-381</strain>
    </source>
</reference>
<feature type="compositionally biased region" description="Low complexity" evidence="6">
    <location>
        <begin position="1"/>
        <end position="16"/>
    </location>
</feature>
<comment type="subcellular location">
    <subcellularLocation>
        <location evidence="1">Membrane</location>
        <topology evidence="1">Multi-pass membrane protein</topology>
    </subcellularLocation>
</comment>
<dbReference type="AlphaFoldDB" id="A0A7S1J1N2"/>
<feature type="transmembrane region" description="Helical" evidence="7">
    <location>
        <begin position="86"/>
        <end position="105"/>
    </location>
</feature>
<comment type="similarity">
    <text evidence="2">Belongs to the fatty acid desaturase CarF family.</text>
</comment>
<dbReference type="InterPro" id="IPR019547">
    <property type="entry name" value="Lipid_desat"/>
</dbReference>
<dbReference type="GO" id="GO:0006631">
    <property type="term" value="P:fatty acid metabolic process"/>
    <property type="evidence" value="ECO:0007669"/>
    <property type="project" value="UniProtKB-UniPathway"/>
</dbReference>
<dbReference type="PANTHER" id="PTHR48177:SF1">
    <property type="entry name" value="PLASMANYLETHANOLAMINE DESATURASE 1"/>
    <property type="match status" value="1"/>
</dbReference>
<feature type="transmembrane region" description="Helical" evidence="7">
    <location>
        <begin position="52"/>
        <end position="74"/>
    </location>
</feature>
<feature type="domain" description="Lipid desaturase" evidence="8">
    <location>
        <begin position="99"/>
        <end position="280"/>
    </location>
</feature>
<dbReference type="GO" id="GO:0016020">
    <property type="term" value="C:membrane"/>
    <property type="evidence" value="ECO:0007669"/>
    <property type="project" value="UniProtKB-SubCell"/>
</dbReference>
<feature type="region of interest" description="Disordered" evidence="6">
    <location>
        <begin position="1"/>
        <end position="20"/>
    </location>
</feature>
<dbReference type="Pfam" id="PF10520">
    <property type="entry name" value="Lipid_desat"/>
    <property type="match status" value="1"/>
</dbReference>
<dbReference type="UniPathway" id="UPA00199"/>
<accession>A0A7S1J1N2</accession>
<gene>
    <name evidence="9" type="ORF">EGYM00392_LOCUS40200</name>
</gene>
<evidence type="ECO:0000256" key="6">
    <source>
        <dbReference type="SAM" id="MobiDB-lite"/>
    </source>
</evidence>
<dbReference type="InterPro" id="IPR052601">
    <property type="entry name" value="Plasmalogen_desaturase"/>
</dbReference>
<dbReference type="GO" id="GO:0016491">
    <property type="term" value="F:oxidoreductase activity"/>
    <property type="evidence" value="ECO:0007669"/>
    <property type="project" value="TreeGrafter"/>
</dbReference>
<evidence type="ECO:0000256" key="4">
    <source>
        <dbReference type="ARBA" id="ARBA00022989"/>
    </source>
</evidence>
<proteinExistence type="inferred from homology"/>
<dbReference type="EMBL" id="HBGA01107978">
    <property type="protein sequence ID" value="CAD9029063.1"/>
    <property type="molecule type" value="Transcribed_RNA"/>
</dbReference>
<keyword evidence="4 7" id="KW-1133">Transmembrane helix</keyword>
<evidence type="ECO:0000256" key="2">
    <source>
        <dbReference type="ARBA" id="ARBA00007620"/>
    </source>
</evidence>
<evidence type="ECO:0000259" key="8">
    <source>
        <dbReference type="Pfam" id="PF10520"/>
    </source>
</evidence>
<evidence type="ECO:0000256" key="1">
    <source>
        <dbReference type="ARBA" id="ARBA00004141"/>
    </source>
</evidence>
<organism evidence="9">
    <name type="scientific">Eutreptiella gymnastica</name>
    <dbReference type="NCBI Taxonomy" id="73025"/>
    <lineage>
        <taxon>Eukaryota</taxon>
        <taxon>Discoba</taxon>
        <taxon>Euglenozoa</taxon>
        <taxon>Euglenida</taxon>
        <taxon>Spirocuta</taxon>
        <taxon>Euglenophyceae</taxon>
        <taxon>Eutreptiales</taxon>
        <taxon>Eutreptiaceae</taxon>
        <taxon>Eutreptiella</taxon>
    </lineage>
</organism>
<name>A0A7S1J1N2_9EUGL</name>